<dbReference type="SMART" id="SM00363">
    <property type="entry name" value="S4"/>
    <property type="match status" value="1"/>
</dbReference>
<feature type="compositionally biased region" description="Basic and acidic residues" evidence="7">
    <location>
        <begin position="266"/>
        <end position="275"/>
    </location>
</feature>
<dbReference type="EMBL" id="QOQF01000005">
    <property type="protein sequence ID" value="RCL77789.1"/>
    <property type="molecule type" value="Genomic_DNA"/>
</dbReference>
<evidence type="ECO:0000256" key="2">
    <source>
        <dbReference type="ARBA" id="ARBA00008348"/>
    </source>
</evidence>
<comment type="caution">
    <text evidence="9">The sequence shown here is derived from an EMBL/GenBank/DDBJ whole genome shotgun (WGS) entry which is preliminary data.</text>
</comment>
<evidence type="ECO:0000256" key="4">
    <source>
        <dbReference type="ARBA" id="ARBA00023235"/>
    </source>
</evidence>
<keyword evidence="3 5" id="KW-0694">RNA-binding</keyword>
<dbReference type="InterPro" id="IPR018496">
    <property type="entry name" value="PsdUridine_synth_RsuA/RluB_CS"/>
</dbReference>
<evidence type="ECO:0000256" key="7">
    <source>
        <dbReference type="SAM" id="MobiDB-lite"/>
    </source>
</evidence>
<dbReference type="Gene3D" id="3.30.70.1560">
    <property type="entry name" value="Alpha-L RNA-binding motif"/>
    <property type="match status" value="1"/>
</dbReference>
<dbReference type="InterPro" id="IPR020103">
    <property type="entry name" value="PsdUridine_synth_cat_dom_sf"/>
</dbReference>
<dbReference type="FunFam" id="3.10.290.10:FF:000003">
    <property type="entry name" value="Pseudouridine synthase"/>
    <property type="match status" value="1"/>
</dbReference>
<feature type="domain" description="RNA-binding S4" evidence="8">
    <location>
        <begin position="12"/>
        <end position="71"/>
    </location>
</feature>
<proteinExistence type="inferred from homology"/>
<dbReference type="Gene3D" id="3.10.290.10">
    <property type="entry name" value="RNA-binding S4 domain"/>
    <property type="match status" value="1"/>
</dbReference>
<dbReference type="Proteomes" id="UP000252132">
    <property type="component" value="Unassembled WGS sequence"/>
</dbReference>
<keyword evidence="4 6" id="KW-0413">Isomerase</keyword>
<dbReference type="InterPro" id="IPR020094">
    <property type="entry name" value="TruA/RsuA/RluB/E/F_N"/>
</dbReference>
<dbReference type="InterPro" id="IPR036986">
    <property type="entry name" value="S4_RNA-bd_sf"/>
</dbReference>
<dbReference type="PANTHER" id="PTHR47683">
    <property type="entry name" value="PSEUDOURIDINE SYNTHASE FAMILY PROTEIN-RELATED"/>
    <property type="match status" value="1"/>
</dbReference>
<evidence type="ECO:0000256" key="3">
    <source>
        <dbReference type="ARBA" id="ARBA00022884"/>
    </source>
</evidence>
<evidence type="ECO:0000259" key="8">
    <source>
        <dbReference type="SMART" id="SM00363"/>
    </source>
</evidence>
<dbReference type="Pfam" id="PF00849">
    <property type="entry name" value="PseudoU_synth_2"/>
    <property type="match status" value="1"/>
</dbReference>
<evidence type="ECO:0000256" key="6">
    <source>
        <dbReference type="RuleBase" id="RU003887"/>
    </source>
</evidence>
<dbReference type="GO" id="GO:0000455">
    <property type="term" value="P:enzyme-directed rRNA pseudouridine synthesis"/>
    <property type="evidence" value="ECO:0007669"/>
    <property type="project" value="UniProtKB-ARBA"/>
</dbReference>
<dbReference type="PROSITE" id="PS01149">
    <property type="entry name" value="PSI_RSU"/>
    <property type="match status" value="1"/>
</dbReference>
<dbReference type="NCBIfam" id="TIGR00093">
    <property type="entry name" value="pseudouridine synthase"/>
    <property type="match status" value="1"/>
</dbReference>
<evidence type="ECO:0000256" key="1">
    <source>
        <dbReference type="ARBA" id="ARBA00000073"/>
    </source>
</evidence>
<dbReference type="Gene3D" id="3.30.70.580">
    <property type="entry name" value="Pseudouridine synthase I, catalytic domain, N-terminal subdomain"/>
    <property type="match status" value="1"/>
</dbReference>
<organism evidence="9 10">
    <name type="scientific">PS1 clade bacterium</name>
    <dbReference type="NCBI Taxonomy" id="2175152"/>
    <lineage>
        <taxon>Bacteria</taxon>
        <taxon>Pseudomonadati</taxon>
        <taxon>Pseudomonadota</taxon>
        <taxon>Alphaproteobacteria</taxon>
        <taxon>PS1 clade</taxon>
    </lineage>
</organism>
<comment type="similarity">
    <text evidence="2 6">Belongs to the pseudouridine synthase RsuA family.</text>
</comment>
<feature type="compositionally biased region" description="Polar residues" evidence="7">
    <location>
        <begin position="283"/>
        <end position="295"/>
    </location>
</feature>
<dbReference type="PANTHER" id="PTHR47683:SF3">
    <property type="entry name" value="RIBOSOMAL LARGE SUBUNIT PSEUDOURIDINE SYNTHASE B"/>
    <property type="match status" value="1"/>
</dbReference>
<dbReference type="InterPro" id="IPR006145">
    <property type="entry name" value="PsdUridine_synth_RsuA/RluA"/>
</dbReference>
<protein>
    <recommendedName>
        <fullName evidence="6">Pseudouridine synthase</fullName>
        <ecNumber evidence="6">5.4.99.-</ecNumber>
    </recommendedName>
</protein>
<feature type="compositionally biased region" description="Basic residues" evidence="7">
    <location>
        <begin position="328"/>
        <end position="339"/>
    </location>
</feature>
<evidence type="ECO:0000313" key="10">
    <source>
        <dbReference type="Proteomes" id="UP000252132"/>
    </source>
</evidence>
<dbReference type="GO" id="GO:0120159">
    <property type="term" value="F:rRNA pseudouridine synthase activity"/>
    <property type="evidence" value="ECO:0007669"/>
    <property type="project" value="UniProtKB-ARBA"/>
</dbReference>
<evidence type="ECO:0000256" key="5">
    <source>
        <dbReference type="PROSITE-ProRule" id="PRU00182"/>
    </source>
</evidence>
<dbReference type="PROSITE" id="PS50889">
    <property type="entry name" value="S4"/>
    <property type="match status" value="1"/>
</dbReference>
<name>A0A368E128_9PROT</name>
<dbReference type="SUPFAM" id="SSF55120">
    <property type="entry name" value="Pseudouridine synthase"/>
    <property type="match status" value="1"/>
</dbReference>
<reference evidence="9 10" key="1">
    <citation type="journal article" date="2018" name="Microbiome">
        <title>Fine metagenomic profile of the Mediterranean stratified and mixed water columns revealed by assembly and recruitment.</title>
        <authorList>
            <person name="Haro-Moreno J.M."/>
            <person name="Lopez-Perez M."/>
            <person name="De La Torre J.R."/>
            <person name="Picazo A."/>
            <person name="Camacho A."/>
            <person name="Rodriguez-Valera F."/>
        </authorList>
    </citation>
    <scope>NUCLEOTIDE SEQUENCE [LARGE SCALE GENOMIC DNA]</scope>
    <source>
        <strain evidence="9">MED-G55</strain>
    </source>
</reference>
<evidence type="ECO:0000313" key="9">
    <source>
        <dbReference type="EMBL" id="RCL77789.1"/>
    </source>
</evidence>
<dbReference type="InterPro" id="IPR000748">
    <property type="entry name" value="PsdUridine_synth_RsuA/RluB/E/F"/>
</dbReference>
<feature type="region of interest" description="Disordered" evidence="7">
    <location>
        <begin position="250"/>
        <end position="339"/>
    </location>
</feature>
<dbReference type="InterPro" id="IPR050343">
    <property type="entry name" value="RsuA_PseudoU_synthase"/>
</dbReference>
<gene>
    <name evidence="9" type="ORF">DBW69_02395</name>
</gene>
<comment type="catalytic activity">
    <reaction evidence="1">
        <text>a uridine in RNA = a pseudouridine in RNA</text>
        <dbReference type="Rhea" id="RHEA:48348"/>
        <dbReference type="Rhea" id="RHEA-COMP:12068"/>
        <dbReference type="Rhea" id="RHEA-COMP:12069"/>
        <dbReference type="ChEBI" id="CHEBI:65314"/>
        <dbReference type="ChEBI" id="CHEBI:65315"/>
    </reaction>
</comment>
<dbReference type="EC" id="5.4.99.-" evidence="6"/>
<dbReference type="InterPro" id="IPR042092">
    <property type="entry name" value="PsdUridine_s_RsuA/RluB/E/F_cat"/>
</dbReference>
<dbReference type="InterPro" id="IPR002942">
    <property type="entry name" value="S4_RNA-bd"/>
</dbReference>
<dbReference type="SUPFAM" id="SSF55174">
    <property type="entry name" value="Alpha-L RNA-binding motif"/>
    <property type="match status" value="1"/>
</dbReference>
<dbReference type="AlphaFoldDB" id="A0A368E128"/>
<accession>A0A368E128</accession>
<dbReference type="Pfam" id="PF01479">
    <property type="entry name" value="S4"/>
    <property type="match status" value="1"/>
</dbReference>
<sequence length="339" mass="38290">MNDKTNQAIKGDRIAKVLARSGLSSRREAETIIQAGRVTVNGKTINSPALNVLPSDRITVDGKELAQPDPPRLWRYYKPRGLVTTERDPQGRATIFSKLPDNLPRVLSVGRLDINTEGLLLLTNDGGLKRYLELPETGWLRRYRVRAYGRPDQRKLLELKKGITLEGVHYRGVDVDVERQQGGNVWLTISLREGKNREVKKLLSYVGLEVNRLIRLSFGPFQLGNLETGAVEEIPRRVLRQQLGSKWSDIAEGRVPQVKPKTRSKQTADRPEKKPARALNKPVSKSPSKSDTTFKAKSHKEKSQSDNPPKNLPEKNVTPWKMSETKTTSKKKTLKLKNK</sequence>
<dbReference type="CDD" id="cd00165">
    <property type="entry name" value="S4"/>
    <property type="match status" value="1"/>
</dbReference>
<dbReference type="GO" id="GO:0003723">
    <property type="term" value="F:RNA binding"/>
    <property type="evidence" value="ECO:0007669"/>
    <property type="project" value="UniProtKB-KW"/>
</dbReference>